<sequence>MARAITMLAARPSLCKQASAHAGLDYRLPIEINAASGCPTQTDEIGERDGNAAAFYAPVFACLRMV</sequence>
<proteinExistence type="predicted"/>
<protein>
    <submittedName>
        <fullName evidence="1">Uncharacterized protein</fullName>
    </submittedName>
</protein>
<name>A0A071M5R5_9BURK</name>
<evidence type="ECO:0000313" key="1">
    <source>
        <dbReference type="EMBL" id="KEA55855.1"/>
    </source>
</evidence>
<comment type="caution">
    <text evidence="1">The sequence shown here is derived from an EMBL/GenBank/DDBJ whole genome shotgun (WGS) entry which is preliminary data.</text>
</comment>
<gene>
    <name evidence="1" type="ORF">DT99_29395</name>
</gene>
<organism evidence="1">
    <name type="scientific">Burkholderia cenocepacia</name>
    <dbReference type="NCBI Taxonomy" id="95486"/>
    <lineage>
        <taxon>Bacteria</taxon>
        <taxon>Pseudomonadati</taxon>
        <taxon>Pseudomonadota</taxon>
        <taxon>Betaproteobacteria</taxon>
        <taxon>Burkholderiales</taxon>
        <taxon>Burkholderiaceae</taxon>
        <taxon>Burkholderia</taxon>
        <taxon>Burkholderia cepacia complex</taxon>
    </lineage>
</organism>
<dbReference type="EMBL" id="JJOA01000034">
    <property type="protein sequence ID" value="KEA55855.1"/>
    <property type="molecule type" value="Genomic_DNA"/>
</dbReference>
<dbReference type="AlphaFoldDB" id="A0A071M5R5"/>
<reference evidence="1" key="1">
    <citation type="submission" date="2014-04" db="EMBL/GenBank/DDBJ databases">
        <title>In planta biocontrol of soil-borne Fusarium wilt of banana through a plant endophytic bacterium, Burkholderia cenocepacia 869T2.</title>
        <authorList>
            <person name="Ho Y.-N."/>
            <person name="Chiang H.-M."/>
            <person name="Chao C.-P."/>
            <person name="Su C.-C."/>
            <person name="Hsu H.-F."/>
            <person name="Guo C.-T."/>
            <person name="Hsieh J.-L."/>
            <person name="Huang C.-C."/>
        </authorList>
    </citation>
    <scope>NUCLEOTIDE SEQUENCE [LARGE SCALE GENOMIC DNA]</scope>
    <source>
        <strain evidence="1">869T2</strain>
    </source>
</reference>
<accession>A0A071M5R5</accession>